<accession>A0A011MNR5</accession>
<evidence type="ECO:0000313" key="1">
    <source>
        <dbReference type="EMBL" id="EXI64181.1"/>
    </source>
</evidence>
<protein>
    <recommendedName>
        <fullName evidence="3">DUF4258 domain-containing protein</fullName>
    </recommendedName>
</protein>
<dbReference type="AlphaFoldDB" id="A0A011MNR5"/>
<evidence type="ECO:0008006" key="3">
    <source>
        <dbReference type="Google" id="ProtNLM"/>
    </source>
</evidence>
<name>A0A011MNR5_9PROT</name>
<sequence>MKPLATLRAQLAAGEFVFTGHALRRVVERNISTAEIREAGSRAVIIEDYPSDKYGPSCLLLGLTLALRPLHIQVARLSGPRTKIITLYEPDPAEWVDLVERKK</sequence>
<keyword evidence="2" id="KW-1185">Reference proteome</keyword>
<evidence type="ECO:0000313" key="2">
    <source>
        <dbReference type="Proteomes" id="UP000020218"/>
    </source>
</evidence>
<organism evidence="1 2">
    <name type="scientific">Candidatus Accumulibacter adjunctus</name>
    <dbReference type="NCBI Taxonomy" id="1454001"/>
    <lineage>
        <taxon>Bacteria</taxon>
        <taxon>Pseudomonadati</taxon>
        <taxon>Pseudomonadota</taxon>
        <taxon>Betaproteobacteria</taxon>
        <taxon>Candidatus Accumulibacter</taxon>
    </lineage>
</organism>
<dbReference type="EMBL" id="JFAX01000040">
    <property type="protein sequence ID" value="EXI64181.1"/>
    <property type="molecule type" value="Genomic_DNA"/>
</dbReference>
<proteinExistence type="predicted"/>
<dbReference type="Pfam" id="PF14076">
    <property type="entry name" value="DUF4258"/>
    <property type="match status" value="1"/>
</dbReference>
<dbReference type="Proteomes" id="UP000020218">
    <property type="component" value="Unassembled WGS sequence"/>
</dbReference>
<dbReference type="PATRIC" id="fig|1454001.3.peg.3808"/>
<dbReference type="InterPro" id="IPR025354">
    <property type="entry name" value="DUF4258"/>
</dbReference>
<reference evidence="1" key="1">
    <citation type="submission" date="2014-02" db="EMBL/GenBank/DDBJ databases">
        <title>Expanding our view of genomic diversity in Candidatus Accumulibacter clades.</title>
        <authorList>
            <person name="Skennerton C.T."/>
            <person name="Barr J.J."/>
            <person name="Slater F.R."/>
            <person name="Bond P.L."/>
            <person name="Tyson G.W."/>
        </authorList>
    </citation>
    <scope>NUCLEOTIDE SEQUENCE [LARGE SCALE GENOMIC DNA]</scope>
</reference>
<comment type="caution">
    <text evidence="1">The sequence shown here is derived from an EMBL/GenBank/DDBJ whole genome shotgun (WGS) entry which is preliminary data.</text>
</comment>
<gene>
    <name evidence="1" type="ORF">AW08_03781</name>
</gene>
<dbReference type="STRING" id="1454001.AW08_03781"/>